<dbReference type="AlphaFoldDB" id="A0A0L0VU91"/>
<dbReference type="GO" id="GO:0003677">
    <property type="term" value="F:DNA binding"/>
    <property type="evidence" value="ECO:0007669"/>
    <property type="project" value="InterPro"/>
</dbReference>
<dbReference type="InterPro" id="IPR052925">
    <property type="entry name" value="Phage_Integrase-like_Recomb"/>
</dbReference>
<dbReference type="OrthoDB" id="2506750at2759"/>
<evidence type="ECO:0000313" key="3">
    <source>
        <dbReference type="Proteomes" id="UP000054564"/>
    </source>
</evidence>
<accession>A0A0L0VU91</accession>
<dbReference type="Gene3D" id="1.10.443.10">
    <property type="entry name" value="Intergrase catalytic core"/>
    <property type="match status" value="1"/>
</dbReference>
<gene>
    <name evidence="2" type="ORF">PSTG_03807</name>
</gene>
<keyword evidence="3" id="KW-1185">Reference proteome</keyword>
<dbReference type="InterPro" id="IPR011010">
    <property type="entry name" value="DNA_brk_join_enz"/>
</dbReference>
<proteinExistence type="predicted"/>
<reference evidence="3" key="1">
    <citation type="submission" date="2014-03" db="EMBL/GenBank/DDBJ databases">
        <title>The Genome Sequence of Puccinia striiformis f. sp. tritici PST-78.</title>
        <authorList>
            <consortium name="The Broad Institute Genome Sequencing Platform"/>
            <person name="Cuomo C."/>
            <person name="Hulbert S."/>
            <person name="Chen X."/>
            <person name="Walker B."/>
            <person name="Young S.K."/>
            <person name="Zeng Q."/>
            <person name="Gargeya S."/>
            <person name="Fitzgerald M."/>
            <person name="Haas B."/>
            <person name="Abouelleil A."/>
            <person name="Alvarado L."/>
            <person name="Arachchi H.M."/>
            <person name="Berlin A.M."/>
            <person name="Chapman S.B."/>
            <person name="Goldberg J."/>
            <person name="Griggs A."/>
            <person name="Gujja S."/>
            <person name="Hansen M."/>
            <person name="Howarth C."/>
            <person name="Imamovic A."/>
            <person name="Larimer J."/>
            <person name="McCowan C."/>
            <person name="Montmayeur A."/>
            <person name="Murphy C."/>
            <person name="Neiman D."/>
            <person name="Pearson M."/>
            <person name="Priest M."/>
            <person name="Roberts A."/>
            <person name="Saif S."/>
            <person name="Shea T."/>
            <person name="Sisk P."/>
            <person name="Sykes S."/>
            <person name="Wortman J."/>
            <person name="Nusbaum C."/>
            <person name="Birren B."/>
        </authorList>
    </citation>
    <scope>NUCLEOTIDE SEQUENCE [LARGE SCALE GENOMIC DNA]</scope>
    <source>
        <strain evidence="3">race PST-78</strain>
    </source>
</reference>
<protein>
    <recommendedName>
        <fullName evidence="4">Tyr recombinase domain-containing protein</fullName>
    </recommendedName>
</protein>
<dbReference type="GO" id="GO:0015074">
    <property type="term" value="P:DNA integration"/>
    <property type="evidence" value="ECO:0007669"/>
    <property type="project" value="InterPro"/>
</dbReference>
<dbReference type="EMBL" id="AJIL01000020">
    <property type="protein sequence ID" value="KNF02858.1"/>
    <property type="molecule type" value="Genomic_DNA"/>
</dbReference>
<sequence>MDLVLVAFWGMGRLGELTDTTQGNNKECGPKMRDVWFSANGDAATLAIRDAKTAAPGAIQYIRLTSLQNLLCPVLALKRRYEKRPDMDCSVFGFWLSTRWRTLTQYSVTSKTASIWNTTGQAALSGHSFRVGGASFRNALGVPVASICHLGRWELNG</sequence>
<dbReference type="Proteomes" id="UP000054564">
    <property type="component" value="Unassembled WGS sequence"/>
</dbReference>
<evidence type="ECO:0008006" key="4">
    <source>
        <dbReference type="Google" id="ProtNLM"/>
    </source>
</evidence>
<keyword evidence="1" id="KW-0233">DNA recombination</keyword>
<dbReference type="InterPro" id="IPR013762">
    <property type="entry name" value="Integrase-like_cat_sf"/>
</dbReference>
<dbReference type="PANTHER" id="PTHR34605">
    <property type="entry name" value="PHAGE_INTEGRASE DOMAIN-CONTAINING PROTEIN"/>
    <property type="match status" value="1"/>
</dbReference>
<evidence type="ECO:0000256" key="1">
    <source>
        <dbReference type="ARBA" id="ARBA00023172"/>
    </source>
</evidence>
<dbReference type="SUPFAM" id="SSF56349">
    <property type="entry name" value="DNA breaking-rejoining enzymes"/>
    <property type="match status" value="1"/>
</dbReference>
<evidence type="ECO:0000313" key="2">
    <source>
        <dbReference type="EMBL" id="KNF02858.1"/>
    </source>
</evidence>
<comment type="caution">
    <text evidence="2">The sequence shown here is derived from an EMBL/GenBank/DDBJ whole genome shotgun (WGS) entry which is preliminary data.</text>
</comment>
<dbReference type="GO" id="GO:0006310">
    <property type="term" value="P:DNA recombination"/>
    <property type="evidence" value="ECO:0007669"/>
    <property type="project" value="UniProtKB-KW"/>
</dbReference>
<organism evidence="2 3">
    <name type="scientific">Puccinia striiformis f. sp. tritici PST-78</name>
    <dbReference type="NCBI Taxonomy" id="1165861"/>
    <lineage>
        <taxon>Eukaryota</taxon>
        <taxon>Fungi</taxon>
        <taxon>Dikarya</taxon>
        <taxon>Basidiomycota</taxon>
        <taxon>Pucciniomycotina</taxon>
        <taxon>Pucciniomycetes</taxon>
        <taxon>Pucciniales</taxon>
        <taxon>Pucciniaceae</taxon>
        <taxon>Puccinia</taxon>
    </lineage>
</organism>
<dbReference type="PANTHER" id="PTHR34605:SF3">
    <property type="entry name" value="P CELL-TYPE AGGLUTINATION PROTEIN MAP4-LIKE-RELATED"/>
    <property type="match status" value="1"/>
</dbReference>
<name>A0A0L0VU91_9BASI</name>